<dbReference type="Proteomes" id="UP000007947">
    <property type="component" value="Chromosome"/>
</dbReference>
<dbReference type="PANTHER" id="PTHR11108:SF1">
    <property type="entry name" value="FERROCHELATASE, MITOCHONDRIAL"/>
    <property type="match status" value="1"/>
</dbReference>
<proteinExistence type="inferred from homology"/>
<comment type="caution">
    <text evidence="7">Lacks conserved residue(s) required for the propagation of feature annotation.</text>
</comment>
<evidence type="ECO:0000313" key="9">
    <source>
        <dbReference type="EMBL" id="BAK35266.1"/>
    </source>
</evidence>
<dbReference type="EMBL" id="AP012204">
    <property type="protein sequence ID" value="BAK35266.1"/>
    <property type="molecule type" value="Genomic_DNA"/>
</dbReference>
<sequence>MPEPIPYATNGTLDATSDRRGLDPYDAVLLLSFGGPERPEDVVPFLENVTRGRGIPRERLVEVGKHYYGFGGKSPINDQCRALLAALRAELDGRDISAPLFWGNRNWEPYLTDVARQLEARGYRRVVVLTTSAYPSYSSCRQYRENLYDAFHDTGLTVERIRHYADTPGFVAASVDATLAAIEELAAEPAVPRLVFVTHSIPTAMAETAGPQPHSREGGYVDWHRLVAAEVWRQVAAQRPIAAEHDLVYCSRSGPPTQPWLEPDINDHLTALAEAGERAVVAVPIGFVSDHMEVIFDLDTEAAATAHELGLGFARAGTAGTHPAFVRELVDLLVERAAVARGELVDEPTIEGGDPGRYACPAGCCPNLRHPDRPALCGLPGAL</sequence>
<keyword evidence="5 7" id="KW-0627">Porphyrin biosynthesis</keyword>
<feature type="binding site" evidence="7">
    <location>
        <position position="143"/>
    </location>
    <ligand>
        <name>Fe-coproporphyrin III</name>
        <dbReference type="ChEBI" id="CHEBI:68438"/>
    </ligand>
</feature>
<dbReference type="UniPathway" id="UPA00252"/>
<keyword evidence="7" id="KW-0963">Cytoplasm</keyword>
<keyword evidence="7" id="KW-0479">Metal-binding</keyword>
<dbReference type="GO" id="GO:0006783">
    <property type="term" value="P:heme biosynthetic process"/>
    <property type="evidence" value="ECO:0007669"/>
    <property type="project" value="UniProtKB-UniRule"/>
</dbReference>
<evidence type="ECO:0000256" key="5">
    <source>
        <dbReference type="ARBA" id="ARBA00023244"/>
    </source>
</evidence>
<dbReference type="HAMAP" id="MF_00323">
    <property type="entry name" value="Ferrochelatase"/>
    <property type="match status" value="1"/>
</dbReference>
<organism evidence="9 10">
    <name type="scientific">Microlunatus phosphovorus (strain ATCC 700054 / DSM 10555 / JCM 9379 / NBRC 101784 / NCIMB 13414 / VKM Ac-1990 / NM-1)</name>
    <dbReference type="NCBI Taxonomy" id="1032480"/>
    <lineage>
        <taxon>Bacteria</taxon>
        <taxon>Bacillati</taxon>
        <taxon>Actinomycetota</taxon>
        <taxon>Actinomycetes</taxon>
        <taxon>Propionibacteriales</taxon>
        <taxon>Propionibacteriaceae</taxon>
        <taxon>Microlunatus</taxon>
    </lineage>
</organism>
<dbReference type="GO" id="GO:0004325">
    <property type="term" value="F:ferrochelatase activity"/>
    <property type="evidence" value="ECO:0007669"/>
    <property type="project" value="UniProtKB-UniRule"/>
</dbReference>
<dbReference type="GO" id="GO:0005737">
    <property type="term" value="C:cytoplasm"/>
    <property type="evidence" value="ECO:0007669"/>
    <property type="project" value="UniProtKB-SubCell"/>
</dbReference>
<evidence type="ECO:0000256" key="6">
    <source>
        <dbReference type="ARBA" id="ARBA00024536"/>
    </source>
</evidence>
<keyword evidence="10" id="KW-1185">Reference proteome</keyword>
<comment type="similarity">
    <text evidence="7 8">Belongs to the ferrochelatase family.</text>
</comment>
<feature type="binding site" evidence="7">
    <location>
        <position position="74"/>
    </location>
    <ligand>
        <name>Fe-coproporphyrin III</name>
        <dbReference type="ChEBI" id="CHEBI:68438"/>
    </ligand>
</feature>
<evidence type="ECO:0000313" key="10">
    <source>
        <dbReference type="Proteomes" id="UP000007947"/>
    </source>
</evidence>
<accession>F5XEQ0</accession>
<feature type="binding site" evidence="7">
    <location>
        <position position="199"/>
    </location>
    <ligand>
        <name>Fe(2+)</name>
        <dbReference type="ChEBI" id="CHEBI:29033"/>
    </ligand>
</feature>
<dbReference type="InterPro" id="IPR001015">
    <property type="entry name" value="Ferrochelatase"/>
</dbReference>
<dbReference type="Pfam" id="PF00762">
    <property type="entry name" value="Ferrochelatase"/>
    <property type="match status" value="1"/>
</dbReference>
<dbReference type="STRING" id="1032480.MLP_22520"/>
<dbReference type="InterPro" id="IPR033659">
    <property type="entry name" value="Ferrochelatase_N"/>
</dbReference>
<feature type="binding site" evidence="7">
    <location>
        <position position="293"/>
    </location>
    <ligand>
        <name>Fe(2+)</name>
        <dbReference type="ChEBI" id="CHEBI:29033"/>
    </ligand>
</feature>
<dbReference type="PANTHER" id="PTHR11108">
    <property type="entry name" value="FERROCHELATASE"/>
    <property type="match status" value="1"/>
</dbReference>
<dbReference type="CDD" id="cd00419">
    <property type="entry name" value="Ferrochelatase_C"/>
    <property type="match status" value="1"/>
</dbReference>
<dbReference type="GO" id="GO:0046872">
    <property type="term" value="F:metal ion binding"/>
    <property type="evidence" value="ECO:0007669"/>
    <property type="project" value="UniProtKB-KW"/>
</dbReference>
<keyword evidence="3 7" id="KW-0350">Heme biosynthesis</keyword>
<dbReference type="CDD" id="cd03411">
    <property type="entry name" value="Ferrochelatase_N"/>
    <property type="match status" value="1"/>
</dbReference>
<evidence type="ECO:0000256" key="1">
    <source>
        <dbReference type="ARBA" id="ARBA00004744"/>
    </source>
</evidence>
<comment type="catalytic activity">
    <reaction evidence="6">
        <text>Fe-coproporphyrin III + 2 H(+) = coproporphyrin III + Fe(2+)</text>
        <dbReference type="Rhea" id="RHEA:49572"/>
        <dbReference type="ChEBI" id="CHEBI:15378"/>
        <dbReference type="ChEBI" id="CHEBI:29033"/>
        <dbReference type="ChEBI" id="CHEBI:68438"/>
        <dbReference type="ChEBI" id="CHEBI:131725"/>
        <dbReference type="EC" id="4.99.1.9"/>
    </reaction>
    <physiologicalReaction direction="right-to-left" evidence="6">
        <dbReference type="Rhea" id="RHEA:49574"/>
    </physiologicalReaction>
</comment>
<comment type="pathway">
    <text evidence="1 7">Porphyrin-containing compound metabolism; protoheme biosynthesis.</text>
</comment>
<name>F5XEQ0_MICPN</name>
<evidence type="ECO:0000256" key="4">
    <source>
        <dbReference type="ARBA" id="ARBA00023239"/>
    </source>
</evidence>
<dbReference type="KEGG" id="mph:MLP_22520"/>
<dbReference type="AlphaFoldDB" id="F5XEQ0"/>
<dbReference type="HOGENOM" id="CLU_018884_2_0_11"/>
<comment type="subcellular location">
    <subcellularLocation>
        <location evidence="7">Cytoplasm</location>
    </subcellularLocation>
</comment>
<protein>
    <recommendedName>
        <fullName evidence="7">Coproporphyrin III ferrochelatase</fullName>
        <ecNumber evidence="7">4.99.1.9</ecNumber>
    </recommendedName>
</protein>
<evidence type="ECO:0000256" key="3">
    <source>
        <dbReference type="ARBA" id="ARBA00023133"/>
    </source>
</evidence>
<gene>
    <name evidence="9" type="primary">hemH</name>
    <name evidence="7" type="synonym">cpfC</name>
    <name evidence="9" type="ordered locus">MLP_22520</name>
</gene>
<dbReference type="Gene3D" id="3.40.50.1400">
    <property type="match status" value="2"/>
</dbReference>
<dbReference type="eggNOG" id="COG0276">
    <property type="taxonomic scope" value="Bacteria"/>
</dbReference>
<evidence type="ECO:0000256" key="2">
    <source>
        <dbReference type="ARBA" id="ARBA00023004"/>
    </source>
</evidence>
<evidence type="ECO:0000256" key="7">
    <source>
        <dbReference type="HAMAP-Rule" id="MF_00323"/>
    </source>
</evidence>
<keyword evidence="2 7" id="KW-0408">Iron</keyword>
<dbReference type="NCBIfam" id="NF000689">
    <property type="entry name" value="PRK00035.2-1"/>
    <property type="match status" value="1"/>
</dbReference>
<reference evidence="9 10" key="1">
    <citation type="submission" date="2011-05" db="EMBL/GenBank/DDBJ databases">
        <title>Whole genome sequence of Microlunatus phosphovorus NM-1.</title>
        <authorList>
            <person name="Hosoyama A."/>
            <person name="Sasaki K."/>
            <person name="Harada T."/>
            <person name="Igarashi R."/>
            <person name="Kawakoshi A."/>
            <person name="Sasagawa M."/>
            <person name="Fukada J."/>
            <person name="Nakamura S."/>
            <person name="Katano Y."/>
            <person name="Hanada S."/>
            <person name="Kamagata Y."/>
            <person name="Nakamura N."/>
            <person name="Yamazaki S."/>
            <person name="Fujita N."/>
        </authorList>
    </citation>
    <scope>NUCLEOTIDE SEQUENCE [LARGE SCALE GENOMIC DNA]</scope>
    <source>
        <strain evidence="10">ATCC 700054 / DSM 10555 / JCM 9379 / NBRC 101784 / NCIMB 13414 / VKM Ac-1990 / NM-1</strain>
    </source>
</reference>
<evidence type="ECO:0000256" key="8">
    <source>
        <dbReference type="RuleBase" id="RU004185"/>
    </source>
</evidence>
<dbReference type="InterPro" id="IPR033644">
    <property type="entry name" value="Ferrochelatase_C"/>
</dbReference>
<dbReference type="SUPFAM" id="SSF53800">
    <property type="entry name" value="Chelatase"/>
    <property type="match status" value="1"/>
</dbReference>
<keyword evidence="4 7" id="KW-0456">Lyase</keyword>
<comment type="function">
    <text evidence="7">Involved in coproporphyrin-dependent heme b biosynthesis. Catalyzes the insertion of ferrous iron into coproporphyrin III to form Fe-coproporphyrin III.</text>
</comment>
<dbReference type="EC" id="4.99.1.9" evidence="7"/>